<evidence type="ECO:0000313" key="2">
    <source>
        <dbReference type="Proteomes" id="UP000092445"/>
    </source>
</evidence>
<reference evidence="1" key="2">
    <citation type="submission" date="2020-05" db="UniProtKB">
        <authorList>
            <consortium name="EnsemblMetazoa"/>
        </authorList>
    </citation>
    <scope>IDENTIFICATION</scope>
    <source>
        <strain evidence="1">IAEA</strain>
    </source>
</reference>
<dbReference type="VEuPathDB" id="VectorBase:GPAI005470"/>
<evidence type="ECO:0000313" key="1">
    <source>
        <dbReference type="EnsemblMetazoa" id="GPAI005470-PA"/>
    </source>
</evidence>
<dbReference type="STRING" id="7398.A0A1A9Z6P9"/>
<proteinExistence type="predicted"/>
<protein>
    <submittedName>
        <fullName evidence="1">Uncharacterized protein</fullName>
    </submittedName>
</protein>
<dbReference type="AlphaFoldDB" id="A0A1A9Z6P9"/>
<name>A0A1A9Z6P9_GLOPL</name>
<sequence>MKYNTTYRPRHNKGFYGVMVSTLDFESSDPSSNLAEISMETVTVQRYISCKRPDYAKDYPSSEETDLEDFLDSRLLTITSQHDKRHRKHGREEFTK</sequence>
<keyword evidence="2" id="KW-1185">Reference proteome</keyword>
<organism evidence="1 2">
    <name type="scientific">Glossina pallidipes</name>
    <name type="common">Tsetse fly</name>
    <dbReference type="NCBI Taxonomy" id="7398"/>
    <lineage>
        <taxon>Eukaryota</taxon>
        <taxon>Metazoa</taxon>
        <taxon>Ecdysozoa</taxon>
        <taxon>Arthropoda</taxon>
        <taxon>Hexapoda</taxon>
        <taxon>Insecta</taxon>
        <taxon>Pterygota</taxon>
        <taxon>Neoptera</taxon>
        <taxon>Endopterygota</taxon>
        <taxon>Diptera</taxon>
        <taxon>Brachycera</taxon>
        <taxon>Muscomorpha</taxon>
        <taxon>Hippoboscoidea</taxon>
        <taxon>Glossinidae</taxon>
        <taxon>Glossina</taxon>
    </lineage>
</organism>
<dbReference type="Proteomes" id="UP000092445">
    <property type="component" value="Unassembled WGS sequence"/>
</dbReference>
<dbReference type="EnsemblMetazoa" id="GPAI005470-RA">
    <property type="protein sequence ID" value="GPAI005470-PA"/>
    <property type="gene ID" value="GPAI005470"/>
</dbReference>
<accession>A0A1A9Z6P9</accession>
<reference evidence="2" key="1">
    <citation type="submission" date="2014-03" db="EMBL/GenBank/DDBJ databases">
        <authorList>
            <person name="Aksoy S."/>
            <person name="Warren W."/>
            <person name="Wilson R.K."/>
        </authorList>
    </citation>
    <scope>NUCLEOTIDE SEQUENCE [LARGE SCALE GENOMIC DNA]</scope>
    <source>
        <strain evidence="2">IAEA</strain>
    </source>
</reference>